<dbReference type="Proteomes" id="UP000012174">
    <property type="component" value="Unassembled WGS sequence"/>
</dbReference>
<dbReference type="OMA" id="PIADEKH"/>
<dbReference type="AlphaFoldDB" id="M7SAT0"/>
<proteinExistence type="predicted"/>
<gene>
    <name evidence="1" type="ORF">UCREL1_11806</name>
</gene>
<dbReference type="STRING" id="1287681.M7SAT0"/>
<organism evidence="1 2">
    <name type="scientific">Eutypa lata (strain UCR-EL1)</name>
    <name type="common">Grapevine dieback disease fungus</name>
    <name type="synonym">Eutypa armeniacae</name>
    <dbReference type="NCBI Taxonomy" id="1287681"/>
    <lineage>
        <taxon>Eukaryota</taxon>
        <taxon>Fungi</taxon>
        <taxon>Dikarya</taxon>
        <taxon>Ascomycota</taxon>
        <taxon>Pezizomycotina</taxon>
        <taxon>Sordariomycetes</taxon>
        <taxon>Xylariomycetidae</taxon>
        <taxon>Xylariales</taxon>
        <taxon>Diatrypaceae</taxon>
        <taxon>Eutypa</taxon>
    </lineage>
</organism>
<dbReference type="EMBL" id="KB707668">
    <property type="protein sequence ID" value="EMR61272.1"/>
    <property type="molecule type" value="Genomic_DNA"/>
</dbReference>
<reference evidence="2" key="1">
    <citation type="journal article" date="2013" name="Genome Announc.">
        <title>Draft genome sequence of the grapevine dieback fungus Eutypa lata UCR-EL1.</title>
        <authorList>
            <person name="Blanco-Ulate B."/>
            <person name="Rolshausen P.E."/>
            <person name="Cantu D."/>
        </authorList>
    </citation>
    <scope>NUCLEOTIDE SEQUENCE [LARGE SCALE GENOMIC DNA]</scope>
    <source>
        <strain evidence="2">UCR-EL1</strain>
    </source>
</reference>
<sequence>MRLSLPIADEKHVAKKRAPAKKKALAVVGMCSLNKKDFGDRIKNALRLEKYEAQRMFIPMEMDLDFFRHFFGGEIGGLSITPEIYDEETPVVVAQLTHAAAGAVFGVSKVKGGNRFATTHLAKMAVILFPQTKKAQAWLTV</sequence>
<name>M7SAT0_EUTLA</name>
<evidence type="ECO:0000313" key="1">
    <source>
        <dbReference type="EMBL" id="EMR61272.1"/>
    </source>
</evidence>
<protein>
    <submittedName>
        <fullName evidence="1">Uncharacterized protein</fullName>
    </submittedName>
</protein>
<dbReference type="OrthoDB" id="2960909at2759"/>
<evidence type="ECO:0000313" key="2">
    <source>
        <dbReference type="Proteomes" id="UP000012174"/>
    </source>
</evidence>
<dbReference type="HOGENOM" id="CLU_152059_0_0_1"/>
<dbReference type="KEGG" id="ela:UCREL1_11806"/>
<keyword evidence="2" id="KW-1185">Reference proteome</keyword>
<accession>M7SAT0</accession>